<sequence length="106" mass="12581">MYYEIRRYRTRPGRREEWVRYMEDVVLPFQTSLGMDVTASFTDEEDEDGYVWIRRFEDEAHGKALYEAVYEHDRWKNEIGPAVHGLLLVEESVVTRVTPTPASPLR</sequence>
<dbReference type="Proteomes" id="UP000198614">
    <property type="component" value="Unassembled WGS sequence"/>
</dbReference>
<dbReference type="OrthoDB" id="9809695at2"/>
<dbReference type="Proteomes" id="UP001432161">
    <property type="component" value="Chromosome"/>
</dbReference>
<gene>
    <name evidence="3" type="ORF">OHN36_22630</name>
    <name evidence="2" type="ORF">SAMN05216260_101300</name>
</gene>
<evidence type="ECO:0000313" key="4">
    <source>
        <dbReference type="Proteomes" id="UP000198614"/>
    </source>
</evidence>
<dbReference type="SUPFAM" id="SSF54909">
    <property type="entry name" value="Dimeric alpha+beta barrel"/>
    <property type="match status" value="1"/>
</dbReference>
<name>A0A1G7BY74_9ACTN</name>
<evidence type="ECO:0000313" key="3">
    <source>
        <dbReference type="EMBL" id="WUR39748.1"/>
    </source>
</evidence>
<dbReference type="Gene3D" id="3.30.70.100">
    <property type="match status" value="1"/>
</dbReference>
<feature type="domain" description="NIPSNAP" evidence="1">
    <location>
        <begin position="3"/>
        <end position="104"/>
    </location>
</feature>
<dbReference type="InterPro" id="IPR011008">
    <property type="entry name" value="Dimeric_a/b-barrel"/>
</dbReference>
<dbReference type="EMBL" id="FNAX01000001">
    <property type="protein sequence ID" value="SDE32017.1"/>
    <property type="molecule type" value="Genomic_DNA"/>
</dbReference>
<evidence type="ECO:0000313" key="5">
    <source>
        <dbReference type="Proteomes" id="UP001432161"/>
    </source>
</evidence>
<dbReference type="AlphaFoldDB" id="A0A1G7BY74"/>
<dbReference type="Pfam" id="PF07978">
    <property type="entry name" value="NIPSNAP"/>
    <property type="match status" value="1"/>
</dbReference>
<dbReference type="InterPro" id="IPR012577">
    <property type="entry name" value="NIPSNAP"/>
</dbReference>
<organism evidence="2 4">
    <name type="scientific">Streptomyces griseoaurantiacus</name>
    <dbReference type="NCBI Taxonomy" id="68213"/>
    <lineage>
        <taxon>Bacteria</taxon>
        <taxon>Bacillati</taxon>
        <taxon>Actinomycetota</taxon>
        <taxon>Actinomycetes</taxon>
        <taxon>Kitasatosporales</taxon>
        <taxon>Streptomycetaceae</taxon>
        <taxon>Streptomyces</taxon>
        <taxon>Streptomyces aurantiacus group</taxon>
    </lineage>
</organism>
<reference evidence="3" key="2">
    <citation type="submission" date="2022-10" db="EMBL/GenBank/DDBJ databases">
        <title>The complete genomes of actinobacterial strains from the NBC collection.</title>
        <authorList>
            <person name="Joergensen T.S."/>
            <person name="Alvarez Arevalo M."/>
            <person name="Sterndorff E.B."/>
            <person name="Faurdal D."/>
            <person name="Vuksanovic O."/>
            <person name="Mourched A.-S."/>
            <person name="Charusanti P."/>
            <person name="Shaw S."/>
            <person name="Blin K."/>
            <person name="Weber T."/>
        </authorList>
    </citation>
    <scope>NUCLEOTIDE SEQUENCE</scope>
    <source>
        <strain evidence="3">NBC_00489</strain>
    </source>
</reference>
<keyword evidence="5" id="KW-1185">Reference proteome</keyword>
<dbReference type="EMBL" id="CP108330">
    <property type="protein sequence ID" value="WUR39748.1"/>
    <property type="molecule type" value="Genomic_DNA"/>
</dbReference>
<proteinExistence type="predicted"/>
<reference evidence="2 4" key="1">
    <citation type="submission" date="2016-10" db="EMBL/GenBank/DDBJ databases">
        <authorList>
            <person name="de Groot N.N."/>
        </authorList>
    </citation>
    <scope>NUCLEOTIDE SEQUENCE [LARGE SCALE GENOMIC DNA]</scope>
    <source>
        <strain evidence="2 4">CGMCC 4.1859</strain>
    </source>
</reference>
<protein>
    <submittedName>
        <fullName evidence="3">NIPSNAP family protein</fullName>
    </submittedName>
    <submittedName>
        <fullName evidence="2">NIPSNAP protein</fullName>
    </submittedName>
</protein>
<accession>A0A1G7BY74</accession>
<evidence type="ECO:0000313" key="2">
    <source>
        <dbReference type="EMBL" id="SDE32017.1"/>
    </source>
</evidence>
<evidence type="ECO:0000259" key="1">
    <source>
        <dbReference type="Pfam" id="PF07978"/>
    </source>
</evidence>